<dbReference type="InterPro" id="IPR018488">
    <property type="entry name" value="cNMP-bd_CS"/>
</dbReference>
<dbReference type="InterPro" id="IPR000595">
    <property type="entry name" value="cNMP-bd_dom"/>
</dbReference>
<dbReference type="PANTHER" id="PTHR23011">
    <property type="entry name" value="CYCLIC NUCLEOTIDE-BINDING DOMAIN CONTAINING PROTEIN"/>
    <property type="match status" value="1"/>
</dbReference>
<evidence type="ECO:0000313" key="2">
    <source>
        <dbReference type="EMBL" id="QIE54784.1"/>
    </source>
</evidence>
<accession>A0A7L5BY10</accession>
<name>A0A7L5BY10_9RHOB</name>
<dbReference type="SUPFAM" id="SSF51206">
    <property type="entry name" value="cAMP-binding domain-like"/>
    <property type="match status" value="1"/>
</dbReference>
<dbReference type="PROSITE" id="PS50042">
    <property type="entry name" value="CNMP_BINDING_3"/>
    <property type="match status" value="1"/>
</dbReference>
<proteinExistence type="predicted"/>
<feature type="domain" description="Cyclic nucleotide-binding" evidence="1">
    <location>
        <begin position="15"/>
        <end position="117"/>
    </location>
</feature>
<dbReference type="SMART" id="SM00100">
    <property type="entry name" value="cNMP"/>
    <property type="match status" value="1"/>
</dbReference>
<dbReference type="InterPro" id="IPR018490">
    <property type="entry name" value="cNMP-bd_dom_sf"/>
</dbReference>
<dbReference type="AlphaFoldDB" id="A0A7L5BY10"/>
<dbReference type="PROSITE" id="PS00889">
    <property type="entry name" value="CNMP_BINDING_2"/>
    <property type="match status" value="1"/>
</dbReference>
<sequence length="155" mass="17052">MSLNKAVETMMETPIFAGVDPKRLRLLAFMGESLTYRAGELLFKQGDEGDSAFVTLSGTASVLIDIGGEKREVAEIGPKQVFGEMAVLCDIPRTAAIGAKTDLEVLRIDRESFLKLLKEFPEVSLQVMRFLATRLEQTTRNLGDAQARIKTLESA</sequence>
<reference evidence="2 3" key="1">
    <citation type="submission" date="2020-02" db="EMBL/GenBank/DDBJ databases">
        <title>complete genome sequence of Rhodobacteraceae bacterium.</title>
        <authorList>
            <person name="Park J."/>
            <person name="Kim Y.-S."/>
            <person name="Kim K.-H."/>
        </authorList>
    </citation>
    <scope>NUCLEOTIDE SEQUENCE [LARGE SCALE GENOMIC DNA]</scope>
    <source>
        <strain evidence="2 3">RR4-56</strain>
    </source>
</reference>
<dbReference type="EMBL" id="CP049056">
    <property type="protein sequence ID" value="QIE54784.1"/>
    <property type="molecule type" value="Genomic_DNA"/>
</dbReference>
<dbReference type="Proteomes" id="UP000503336">
    <property type="component" value="Chromosome"/>
</dbReference>
<dbReference type="Pfam" id="PF00027">
    <property type="entry name" value="cNMP_binding"/>
    <property type="match status" value="1"/>
</dbReference>
<dbReference type="RefSeq" id="WP_165095613.1">
    <property type="nucleotide sequence ID" value="NZ_CP049056.1"/>
</dbReference>
<dbReference type="PANTHER" id="PTHR23011:SF28">
    <property type="entry name" value="CYCLIC NUCLEOTIDE-BINDING DOMAIN CONTAINING PROTEIN"/>
    <property type="match status" value="1"/>
</dbReference>
<evidence type="ECO:0000313" key="3">
    <source>
        <dbReference type="Proteomes" id="UP000503336"/>
    </source>
</evidence>
<dbReference type="CDD" id="cd00038">
    <property type="entry name" value="CAP_ED"/>
    <property type="match status" value="1"/>
</dbReference>
<organism evidence="2 3">
    <name type="scientific">Pikeienuella piscinae</name>
    <dbReference type="NCBI Taxonomy" id="2748098"/>
    <lineage>
        <taxon>Bacteria</taxon>
        <taxon>Pseudomonadati</taxon>
        <taxon>Pseudomonadota</taxon>
        <taxon>Alphaproteobacteria</taxon>
        <taxon>Rhodobacterales</taxon>
        <taxon>Paracoccaceae</taxon>
        <taxon>Pikeienuella</taxon>
    </lineage>
</organism>
<gene>
    <name evidence="2" type="ORF">G5B40_04595</name>
</gene>
<dbReference type="InterPro" id="IPR014710">
    <property type="entry name" value="RmlC-like_jellyroll"/>
</dbReference>
<evidence type="ECO:0000259" key="1">
    <source>
        <dbReference type="PROSITE" id="PS50042"/>
    </source>
</evidence>
<dbReference type="KEGG" id="hdh:G5B40_04595"/>
<dbReference type="PRINTS" id="PR00103">
    <property type="entry name" value="CAMPKINASE"/>
</dbReference>
<keyword evidence="3" id="KW-1185">Reference proteome</keyword>
<protein>
    <submittedName>
        <fullName evidence="2">Crp/Fnr family transcriptional regulator</fullName>
    </submittedName>
</protein>
<dbReference type="Gene3D" id="2.60.120.10">
    <property type="entry name" value="Jelly Rolls"/>
    <property type="match status" value="1"/>
</dbReference>